<evidence type="ECO:0000256" key="1">
    <source>
        <dbReference type="SAM" id="Phobius"/>
    </source>
</evidence>
<dbReference type="AlphaFoldDB" id="A0A3P8DGQ7"/>
<keyword evidence="1" id="KW-0812">Transmembrane</keyword>
<evidence type="ECO:0000313" key="2">
    <source>
        <dbReference type="EMBL" id="VDP42791.1"/>
    </source>
</evidence>
<proteinExistence type="predicted"/>
<keyword evidence="1" id="KW-1133">Transmembrane helix</keyword>
<gene>
    <name evidence="2" type="ORF">SMRZ_LOCUS22302</name>
</gene>
<evidence type="ECO:0000313" key="3">
    <source>
        <dbReference type="Proteomes" id="UP000277204"/>
    </source>
</evidence>
<sequence>MPTCVIYGIGEISIYQLKDVFTALQFVLFYFMAMKHGR</sequence>
<protein>
    <submittedName>
        <fullName evidence="2">Uncharacterized protein</fullName>
    </submittedName>
</protein>
<accession>A0A3P8DGQ7</accession>
<keyword evidence="3" id="KW-1185">Reference proteome</keyword>
<feature type="transmembrane region" description="Helical" evidence="1">
    <location>
        <begin position="12"/>
        <end position="33"/>
    </location>
</feature>
<dbReference type="Proteomes" id="UP000277204">
    <property type="component" value="Unassembled WGS sequence"/>
</dbReference>
<dbReference type="EMBL" id="UZAI01019093">
    <property type="protein sequence ID" value="VDP42791.1"/>
    <property type="molecule type" value="Genomic_DNA"/>
</dbReference>
<reference evidence="2 3" key="1">
    <citation type="submission" date="2018-11" db="EMBL/GenBank/DDBJ databases">
        <authorList>
            <consortium name="Pathogen Informatics"/>
        </authorList>
    </citation>
    <scope>NUCLEOTIDE SEQUENCE [LARGE SCALE GENOMIC DNA]</scope>
    <source>
        <strain evidence="2 3">Zambia</strain>
    </source>
</reference>
<keyword evidence="1" id="KW-0472">Membrane</keyword>
<organism evidence="2 3">
    <name type="scientific">Schistosoma margrebowiei</name>
    <dbReference type="NCBI Taxonomy" id="48269"/>
    <lineage>
        <taxon>Eukaryota</taxon>
        <taxon>Metazoa</taxon>
        <taxon>Spiralia</taxon>
        <taxon>Lophotrochozoa</taxon>
        <taxon>Platyhelminthes</taxon>
        <taxon>Trematoda</taxon>
        <taxon>Digenea</taxon>
        <taxon>Strigeidida</taxon>
        <taxon>Schistosomatoidea</taxon>
        <taxon>Schistosomatidae</taxon>
        <taxon>Schistosoma</taxon>
    </lineage>
</organism>
<name>A0A3P8DGQ7_9TREM</name>